<proteinExistence type="predicted"/>
<organism evidence="1 2">
    <name type="scientific">Mesorhizobium wenxiniae</name>
    <dbReference type="NCBI Taxonomy" id="2014805"/>
    <lineage>
        <taxon>Bacteria</taxon>
        <taxon>Pseudomonadati</taxon>
        <taxon>Pseudomonadota</taxon>
        <taxon>Alphaproteobacteria</taxon>
        <taxon>Hyphomicrobiales</taxon>
        <taxon>Phyllobacteriaceae</taxon>
        <taxon>Mesorhizobium</taxon>
    </lineage>
</organism>
<dbReference type="RefSeq" id="WP_133116221.1">
    <property type="nucleotide sequence ID" value="NZ_NPKH01000037.1"/>
</dbReference>
<sequence>MTANLPEVGDDLRRAADESVLPSVQRIAGPATPAVVSLVMMLLDGLVGADGLRPGDTRDLTPDRTWSGRACLPIVALTIVMNQVFRGSIQ</sequence>
<dbReference type="AlphaFoldDB" id="A0A271K897"/>
<evidence type="ECO:0000313" key="1">
    <source>
        <dbReference type="EMBL" id="PAP91978.1"/>
    </source>
</evidence>
<name>A0A271K897_9HYPH</name>
<evidence type="ECO:0000313" key="2">
    <source>
        <dbReference type="Proteomes" id="UP000215931"/>
    </source>
</evidence>
<reference evidence="1 2" key="1">
    <citation type="submission" date="2017-08" db="EMBL/GenBank/DDBJ databases">
        <title>Mesorhizobium wenxinae sp. nov., a novel rhizobial species isolated from root nodules of chickpea (Cicer arietinum L.).</title>
        <authorList>
            <person name="Zhang J."/>
        </authorList>
    </citation>
    <scope>NUCLEOTIDE SEQUENCE [LARGE SCALE GENOMIC DNA]</scope>
    <source>
        <strain evidence="2">WYCCWR 10019</strain>
    </source>
</reference>
<accession>A0A271K897</accession>
<dbReference type="Proteomes" id="UP000215931">
    <property type="component" value="Unassembled WGS sequence"/>
</dbReference>
<protein>
    <submittedName>
        <fullName evidence="1">Uncharacterized protein</fullName>
    </submittedName>
</protein>
<comment type="caution">
    <text evidence="1">The sequence shown here is derived from an EMBL/GenBank/DDBJ whole genome shotgun (WGS) entry which is preliminary data.</text>
</comment>
<gene>
    <name evidence="1" type="ORF">CIT31_28635</name>
</gene>
<dbReference type="EMBL" id="NPKH01000037">
    <property type="protein sequence ID" value="PAP91978.1"/>
    <property type="molecule type" value="Genomic_DNA"/>
</dbReference>
<keyword evidence="2" id="KW-1185">Reference proteome</keyword>